<dbReference type="Pfam" id="PF16344">
    <property type="entry name" value="FecR_C"/>
    <property type="match status" value="1"/>
</dbReference>
<gene>
    <name evidence="3" type="ORF">SAMN04488116_1279</name>
</gene>
<protein>
    <submittedName>
        <fullName evidence="3">FecR family protein</fullName>
    </submittedName>
</protein>
<dbReference type="Proteomes" id="UP000184532">
    <property type="component" value="Unassembled WGS sequence"/>
</dbReference>
<organism evidence="3 4">
    <name type="scientific">Flagellimonas flava</name>
    <dbReference type="NCBI Taxonomy" id="570519"/>
    <lineage>
        <taxon>Bacteria</taxon>
        <taxon>Pseudomonadati</taxon>
        <taxon>Bacteroidota</taxon>
        <taxon>Flavobacteriia</taxon>
        <taxon>Flavobacteriales</taxon>
        <taxon>Flavobacteriaceae</taxon>
        <taxon>Flagellimonas</taxon>
    </lineage>
</organism>
<dbReference type="RefSeq" id="WP_073177427.1">
    <property type="nucleotide sequence ID" value="NZ_FQWL01000002.1"/>
</dbReference>
<evidence type="ECO:0000313" key="3">
    <source>
        <dbReference type="EMBL" id="SHG45376.1"/>
    </source>
</evidence>
<dbReference type="Pfam" id="PF04773">
    <property type="entry name" value="FecR"/>
    <property type="match status" value="1"/>
</dbReference>
<dbReference type="AlphaFoldDB" id="A0A1M5JXU4"/>
<proteinExistence type="predicted"/>
<dbReference type="InterPro" id="IPR012373">
    <property type="entry name" value="Ferrdict_sens_TM"/>
</dbReference>
<dbReference type="Gene3D" id="3.55.50.30">
    <property type="match status" value="1"/>
</dbReference>
<dbReference type="InterPro" id="IPR006860">
    <property type="entry name" value="FecR"/>
</dbReference>
<dbReference type="Gene3D" id="2.60.120.1440">
    <property type="match status" value="1"/>
</dbReference>
<evidence type="ECO:0000259" key="1">
    <source>
        <dbReference type="Pfam" id="PF04773"/>
    </source>
</evidence>
<reference evidence="4" key="1">
    <citation type="submission" date="2016-11" db="EMBL/GenBank/DDBJ databases">
        <authorList>
            <person name="Varghese N."/>
            <person name="Submissions S."/>
        </authorList>
    </citation>
    <scope>NUCLEOTIDE SEQUENCE [LARGE SCALE GENOMIC DNA]</scope>
    <source>
        <strain evidence="4">DSM 22638</strain>
    </source>
</reference>
<evidence type="ECO:0000313" key="4">
    <source>
        <dbReference type="Proteomes" id="UP000184532"/>
    </source>
</evidence>
<dbReference type="PANTHER" id="PTHR30273">
    <property type="entry name" value="PERIPLASMIC SIGNAL SENSOR AND SIGMA FACTOR ACTIVATOR FECR-RELATED"/>
    <property type="match status" value="1"/>
</dbReference>
<dbReference type="PIRSF" id="PIRSF018266">
    <property type="entry name" value="FecR"/>
    <property type="match status" value="1"/>
</dbReference>
<dbReference type="OrthoDB" id="704021at2"/>
<keyword evidence="4" id="KW-1185">Reference proteome</keyword>
<dbReference type="PANTHER" id="PTHR30273:SF2">
    <property type="entry name" value="PROTEIN FECR"/>
    <property type="match status" value="1"/>
</dbReference>
<name>A0A1M5JXU4_9FLAO</name>
<accession>A0A1M5JXU4</accession>
<feature type="domain" description="Protein FecR C-terminal" evidence="2">
    <location>
        <begin position="310"/>
        <end position="379"/>
    </location>
</feature>
<sequence>MDKQKLLNYLNNTLTPPEAKEVEDWVSKSKDNSNIFNELKTEFVINSLDDTAKEMSLDKEYSHFKNKYILEKHSFFIRFRPILKYAAIVVGLVSIGYFTLSKNDGANEAISSQAITLKLDDGKTIILDGNNSQIIKDRDGSIIGKLAGNKLHYTMSKSTENVKYNTLSVPYGKTFEMVLSDGTKVHVGAGSSLDYPTQFPKKGNRKVSIIGEAYLEVSKDSERPFIVNTGDLNVRVLGTQFNITNYPGDITSEVVLVEGSVELYADNEEFEDHMITKLEPGYMASFDKNSISMNTKMVDTRLHTSWIHGELIFRNESFENILKKLEKYYDVRFVTNNREISEEKYFATFSTKSSIEKIMGNLKSNYGIDFEINGREVILN</sequence>
<evidence type="ECO:0000259" key="2">
    <source>
        <dbReference type="Pfam" id="PF16344"/>
    </source>
</evidence>
<dbReference type="GO" id="GO:0016989">
    <property type="term" value="F:sigma factor antagonist activity"/>
    <property type="evidence" value="ECO:0007669"/>
    <property type="project" value="TreeGrafter"/>
</dbReference>
<dbReference type="InterPro" id="IPR032508">
    <property type="entry name" value="FecR_C"/>
</dbReference>
<feature type="domain" description="FecR protein" evidence="1">
    <location>
        <begin position="168"/>
        <end position="262"/>
    </location>
</feature>
<dbReference type="STRING" id="570519.SAMN04488116_1279"/>
<dbReference type="EMBL" id="FQWL01000002">
    <property type="protein sequence ID" value="SHG45376.1"/>
    <property type="molecule type" value="Genomic_DNA"/>
</dbReference>